<dbReference type="InterPro" id="IPR026109">
    <property type="entry name" value="GKAP1"/>
</dbReference>
<keyword evidence="6" id="KW-0808">Transferase</keyword>
<evidence type="ECO:0000256" key="2">
    <source>
        <dbReference type="ARBA" id="ARBA00006662"/>
    </source>
</evidence>
<feature type="region of interest" description="Disordered" evidence="5">
    <location>
        <begin position="20"/>
        <end position="74"/>
    </location>
</feature>
<keyword evidence="6" id="KW-0418">Kinase</keyword>
<reference evidence="6 7" key="1">
    <citation type="journal article" date="2020" name="Nature">
        <title>Six reference-quality genomes reveal evolution of bat adaptations.</title>
        <authorList>
            <person name="Jebb D."/>
            <person name="Huang Z."/>
            <person name="Pippel M."/>
            <person name="Hughes G.M."/>
            <person name="Lavrichenko K."/>
            <person name="Devanna P."/>
            <person name="Winkler S."/>
            <person name="Jermiin L.S."/>
            <person name="Skirmuntt E.C."/>
            <person name="Katzourakis A."/>
            <person name="Burkitt-Gray L."/>
            <person name="Ray D.A."/>
            <person name="Sullivan K.A.M."/>
            <person name="Roscito J.G."/>
            <person name="Kirilenko B.M."/>
            <person name="Davalos L.M."/>
            <person name="Corthals A.P."/>
            <person name="Power M.L."/>
            <person name="Jones G."/>
            <person name="Ransome R.D."/>
            <person name="Dechmann D.K.N."/>
            <person name="Locatelli A.G."/>
            <person name="Puechmaille S.J."/>
            <person name="Fedrigo O."/>
            <person name="Jarvis E.D."/>
            <person name="Hiller M."/>
            <person name="Vernes S.C."/>
            <person name="Myers E.W."/>
            <person name="Teeling E.C."/>
        </authorList>
    </citation>
    <scope>NUCLEOTIDE SEQUENCE [LARGE SCALE GENOMIC DNA]</scope>
    <source>
        <strain evidence="6">MRouAeg1</strain>
        <tissue evidence="6">Muscle</tissue>
    </source>
</reference>
<keyword evidence="3" id="KW-0333">Golgi apparatus</keyword>
<proteinExistence type="inferred from homology"/>
<comment type="caution">
    <text evidence="6">The sequence shown here is derived from an EMBL/GenBank/DDBJ whole genome shotgun (WGS) entry which is preliminary data.</text>
</comment>
<evidence type="ECO:0000313" key="7">
    <source>
        <dbReference type="Proteomes" id="UP000593571"/>
    </source>
</evidence>
<protein>
    <submittedName>
        <fullName evidence="6">G kinase anchoring protein 1</fullName>
    </submittedName>
</protein>
<comment type="similarity">
    <text evidence="2">Belongs to the GKAP1 family.</text>
</comment>
<keyword evidence="7" id="KW-1185">Reference proteome</keyword>
<evidence type="ECO:0000256" key="3">
    <source>
        <dbReference type="ARBA" id="ARBA00023034"/>
    </source>
</evidence>
<dbReference type="GO" id="GO:0016301">
    <property type="term" value="F:kinase activity"/>
    <property type="evidence" value="ECO:0007669"/>
    <property type="project" value="UniProtKB-KW"/>
</dbReference>
<comment type="subcellular location">
    <subcellularLocation>
        <location evidence="1">Golgi apparatus</location>
    </subcellularLocation>
</comment>
<evidence type="ECO:0000256" key="4">
    <source>
        <dbReference type="ARBA" id="ARBA00023054"/>
    </source>
</evidence>
<evidence type="ECO:0000256" key="5">
    <source>
        <dbReference type="SAM" id="MobiDB-lite"/>
    </source>
</evidence>
<dbReference type="AlphaFoldDB" id="A0A7J8IJ79"/>
<organism evidence="6 7">
    <name type="scientific">Rousettus aegyptiacus</name>
    <name type="common">Egyptian fruit bat</name>
    <name type="synonym">Pteropus aegyptiacus</name>
    <dbReference type="NCBI Taxonomy" id="9407"/>
    <lineage>
        <taxon>Eukaryota</taxon>
        <taxon>Metazoa</taxon>
        <taxon>Chordata</taxon>
        <taxon>Craniata</taxon>
        <taxon>Vertebrata</taxon>
        <taxon>Euteleostomi</taxon>
        <taxon>Mammalia</taxon>
        <taxon>Eutheria</taxon>
        <taxon>Laurasiatheria</taxon>
        <taxon>Chiroptera</taxon>
        <taxon>Yinpterochiroptera</taxon>
        <taxon>Pteropodoidea</taxon>
        <taxon>Pteropodidae</taxon>
        <taxon>Rousettinae</taxon>
        <taxon>Rousettus</taxon>
    </lineage>
</organism>
<dbReference type="Proteomes" id="UP000593571">
    <property type="component" value="Unassembled WGS sequence"/>
</dbReference>
<evidence type="ECO:0000256" key="1">
    <source>
        <dbReference type="ARBA" id="ARBA00004555"/>
    </source>
</evidence>
<accession>A0A7J8IJ79</accession>
<gene>
    <name evidence="6" type="ORF">HJG63_005640</name>
</gene>
<dbReference type="PRINTS" id="PR02083">
    <property type="entry name" value="GKINASEAP1"/>
</dbReference>
<dbReference type="GO" id="GO:0007165">
    <property type="term" value="P:signal transduction"/>
    <property type="evidence" value="ECO:0007669"/>
    <property type="project" value="InterPro"/>
</dbReference>
<sequence>MASAVLSSVPTTASRFALLQVDSGSGSDSEPGKGKGRNTGKSQTSKTTTNEKKREKRRKKKEQQQSEANELTSEMFEADLEKALLLSKLEYEEHKKVFAHLLI</sequence>
<evidence type="ECO:0000313" key="6">
    <source>
        <dbReference type="EMBL" id="KAF6484644.1"/>
    </source>
</evidence>
<name>A0A7J8IJ79_ROUAE</name>
<dbReference type="GO" id="GO:0005794">
    <property type="term" value="C:Golgi apparatus"/>
    <property type="evidence" value="ECO:0007669"/>
    <property type="project" value="UniProtKB-SubCell"/>
</dbReference>
<dbReference type="EMBL" id="JACASE010000003">
    <property type="protein sequence ID" value="KAF6484644.1"/>
    <property type="molecule type" value="Genomic_DNA"/>
</dbReference>
<keyword evidence="4" id="KW-0175">Coiled coil</keyword>
<dbReference type="PANTHER" id="PTHR14899">
    <property type="entry name" value="G KINASE ANCHORING PROTEIN 1"/>
    <property type="match status" value="1"/>
</dbReference>
<dbReference type="PANTHER" id="PTHR14899:SF0">
    <property type="entry name" value="G KINASE-ANCHORING PROTEIN 1"/>
    <property type="match status" value="1"/>
</dbReference>